<name>A0A9J6A0T8_SOLCO</name>
<comment type="subcellular location">
    <subcellularLocation>
        <location evidence="1 8 9">Nucleus</location>
    </subcellularLocation>
</comment>
<dbReference type="GO" id="GO:0000976">
    <property type="term" value="F:transcription cis-regulatory region binding"/>
    <property type="evidence" value="ECO:0007669"/>
    <property type="project" value="UniProtKB-ARBA"/>
</dbReference>
<evidence type="ECO:0000256" key="10">
    <source>
        <dbReference type="RuleBase" id="RU369038"/>
    </source>
</evidence>
<sequence>MMAPGILYGGASNFDGVFTQKQRDVFSSSTAPKGHLGSLFAPACSSNFLGSPSCVEWIQFYGQFCDVNGGKRSFFDSFDQDDNEADELGEYFHQAEKKRRLTDNQVQFLEKSFGEENKLEPERKVQLAKELGLQPRQIAIWFQNRRARWKTKQLEKDYDELRNRYDTLKSNYNNLLKENEDLRTEVFHLTDKLFVKEKGNGQLDLRDENKHSDALAKETVADPISRVEMSNVPALVVKHQQEDLSSAKSDVFDSESPRYTGRVHSSVIDRVFETEQSDLSQDDDENFSKTMLSTANLLGKAADDDYPATPSNMSYFGFPVEDQGFGFWTY</sequence>
<keyword evidence="14" id="KW-1185">Reference proteome</keyword>
<evidence type="ECO:0000256" key="9">
    <source>
        <dbReference type="RuleBase" id="RU000682"/>
    </source>
</evidence>
<comment type="function">
    <text evidence="10">Transcription factor.</text>
</comment>
<evidence type="ECO:0000259" key="12">
    <source>
        <dbReference type="PROSITE" id="PS50071"/>
    </source>
</evidence>
<dbReference type="Pfam" id="PF02183">
    <property type="entry name" value="HALZ"/>
    <property type="match status" value="1"/>
</dbReference>
<dbReference type="SUPFAM" id="SSF46689">
    <property type="entry name" value="Homeodomain-like"/>
    <property type="match status" value="1"/>
</dbReference>
<dbReference type="PRINTS" id="PR00031">
    <property type="entry name" value="HTHREPRESSR"/>
</dbReference>
<proteinExistence type="inferred from homology"/>
<evidence type="ECO:0000256" key="8">
    <source>
        <dbReference type="PROSITE-ProRule" id="PRU00108"/>
    </source>
</evidence>
<dbReference type="Gene3D" id="1.20.5.400">
    <property type="match status" value="1"/>
</dbReference>
<dbReference type="CDD" id="cd00086">
    <property type="entry name" value="homeodomain"/>
    <property type="match status" value="1"/>
</dbReference>
<keyword evidence="3 8" id="KW-0238">DNA-binding</keyword>
<dbReference type="PANTHER" id="PTHR24326">
    <property type="entry name" value="HOMEOBOX-LEUCINE ZIPPER PROTEIN"/>
    <property type="match status" value="1"/>
</dbReference>
<dbReference type="GO" id="GO:0005634">
    <property type="term" value="C:nucleus"/>
    <property type="evidence" value="ECO:0007669"/>
    <property type="project" value="UniProtKB-SubCell"/>
</dbReference>
<keyword evidence="5 10" id="KW-0804">Transcription</keyword>
<dbReference type="PROSITE" id="PS00027">
    <property type="entry name" value="HOMEOBOX_1"/>
    <property type="match status" value="1"/>
</dbReference>
<evidence type="ECO:0000256" key="2">
    <source>
        <dbReference type="ARBA" id="ARBA00023015"/>
    </source>
</evidence>
<feature type="DNA-binding region" description="Homeobox" evidence="8">
    <location>
        <begin position="94"/>
        <end position="153"/>
    </location>
</feature>
<dbReference type="Gene3D" id="1.10.10.60">
    <property type="entry name" value="Homeodomain-like"/>
    <property type="match status" value="1"/>
</dbReference>
<dbReference type="GO" id="GO:0045893">
    <property type="term" value="P:positive regulation of DNA-templated transcription"/>
    <property type="evidence" value="ECO:0007669"/>
    <property type="project" value="TreeGrafter"/>
</dbReference>
<keyword evidence="6 8" id="KW-0539">Nucleus</keyword>
<dbReference type="InterPro" id="IPR045224">
    <property type="entry name" value="HDZip_class_I_plant"/>
</dbReference>
<evidence type="ECO:0000256" key="5">
    <source>
        <dbReference type="ARBA" id="ARBA00023163"/>
    </source>
</evidence>
<accession>A0A9J6A0T8</accession>
<dbReference type="InterPro" id="IPR017970">
    <property type="entry name" value="Homeobox_CS"/>
</dbReference>
<protein>
    <recommendedName>
        <fullName evidence="10">Homeobox-leucine zipper protein</fullName>
    </recommendedName>
    <alternativeName>
        <fullName evidence="10">HD-ZIP protein</fullName>
    </alternativeName>
    <alternativeName>
        <fullName evidence="10">Homeodomain transcription factor</fullName>
    </alternativeName>
</protein>
<evidence type="ECO:0000256" key="1">
    <source>
        <dbReference type="ARBA" id="ARBA00004123"/>
    </source>
</evidence>
<gene>
    <name evidence="13" type="ORF">H5410_018046</name>
</gene>
<keyword evidence="11" id="KW-0175">Coiled coil</keyword>
<evidence type="ECO:0000256" key="6">
    <source>
        <dbReference type="ARBA" id="ARBA00023242"/>
    </source>
</evidence>
<dbReference type="InterPro" id="IPR003106">
    <property type="entry name" value="Leu_zip_homeo"/>
</dbReference>
<keyword evidence="2 10" id="KW-0805">Transcription regulation</keyword>
<comment type="caution">
    <text evidence="13">The sequence shown here is derived from an EMBL/GenBank/DDBJ whole genome shotgun (WGS) entry which is preliminary data.</text>
</comment>
<evidence type="ECO:0000256" key="11">
    <source>
        <dbReference type="SAM" id="Coils"/>
    </source>
</evidence>
<dbReference type="InterPro" id="IPR001356">
    <property type="entry name" value="HD"/>
</dbReference>
<dbReference type="OrthoDB" id="6159439at2759"/>
<dbReference type="Pfam" id="PF00046">
    <property type="entry name" value="Homeodomain"/>
    <property type="match status" value="1"/>
</dbReference>
<dbReference type="Proteomes" id="UP000824120">
    <property type="component" value="Chromosome 3"/>
</dbReference>
<dbReference type="EMBL" id="JACXVP010000003">
    <property type="protein sequence ID" value="KAG5618222.1"/>
    <property type="molecule type" value="Genomic_DNA"/>
</dbReference>
<comment type="similarity">
    <text evidence="7 10">Belongs to the HD-ZIP homeobox family. Class I subfamily.</text>
</comment>
<dbReference type="AlphaFoldDB" id="A0A9J6A0T8"/>
<dbReference type="GO" id="GO:0000981">
    <property type="term" value="F:DNA-binding transcription factor activity, RNA polymerase II-specific"/>
    <property type="evidence" value="ECO:0007669"/>
    <property type="project" value="UniProtKB-UniRule"/>
</dbReference>
<feature type="domain" description="Homeobox" evidence="12">
    <location>
        <begin position="92"/>
        <end position="152"/>
    </location>
</feature>
<dbReference type="PROSITE" id="PS50071">
    <property type="entry name" value="HOMEOBOX_2"/>
    <property type="match status" value="1"/>
</dbReference>
<dbReference type="InterPro" id="IPR000047">
    <property type="entry name" value="HTH_motif"/>
</dbReference>
<evidence type="ECO:0000256" key="7">
    <source>
        <dbReference type="ARBA" id="ARBA00025748"/>
    </source>
</evidence>
<dbReference type="InterPro" id="IPR009057">
    <property type="entry name" value="Homeodomain-like_sf"/>
</dbReference>
<dbReference type="PANTHER" id="PTHR24326:SF601">
    <property type="entry name" value="HOMEOBOX-LEUCINE ZIPPER PROTEIN"/>
    <property type="match status" value="1"/>
</dbReference>
<feature type="coiled-coil region" evidence="11">
    <location>
        <begin position="144"/>
        <end position="192"/>
    </location>
</feature>
<reference evidence="13 14" key="1">
    <citation type="submission" date="2020-09" db="EMBL/GenBank/DDBJ databases">
        <title>De no assembly of potato wild relative species, Solanum commersonii.</title>
        <authorList>
            <person name="Cho K."/>
        </authorList>
    </citation>
    <scope>NUCLEOTIDE SEQUENCE [LARGE SCALE GENOMIC DNA]</scope>
    <source>
        <strain evidence="13">LZ3.2</strain>
        <tissue evidence="13">Leaf</tissue>
    </source>
</reference>
<keyword evidence="4 8" id="KW-0371">Homeobox</keyword>
<evidence type="ECO:0000256" key="3">
    <source>
        <dbReference type="ARBA" id="ARBA00023125"/>
    </source>
</evidence>
<dbReference type="FunFam" id="1.10.10.60:FF:000144">
    <property type="entry name" value="homeobox-leucine zipper protein ATHB-6-like"/>
    <property type="match status" value="1"/>
</dbReference>
<dbReference type="SMART" id="SM00389">
    <property type="entry name" value="HOX"/>
    <property type="match status" value="1"/>
</dbReference>
<evidence type="ECO:0000313" key="14">
    <source>
        <dbReference type="Proteomes" id="UP000824120"/>
    </source>
</evidence>
<organism evidence="13 14">
    <name type="scientific">Solanum commersonii</name>
    <name type="common">Commerson's wild potato</name>
    <name type="synonym">Commerson's nightshade</name>
    <dbReference type="NCBI Taxonomy" id="4109"/>
    <lineage>
        <taxon>Eukaryota</taxon>
        <taxon>Viridiplantae</taxon>
        <taxon>Streptophyta</taxon>
        <taxon>Embryophyta</taxon>
        <taxon>Tracheophyta</taxon>
        <taxon>Spermatophyta</taxon>
        <taxon>Magnoliopsida</taxon>
        <taxon>eudicotyledons</taxon>
        <taxon>Gunneridae</taxon>
        <taxon>Pentapetalae</taxon>
        <taxon>asterids</taxon>
        <taxon>lamiids</taxon>
        <taxon>Solanales</taxon>
        <taxon>Solanaceae</taxon>
        <taxon>Solanoideae</taxon>
        <taxon>Solaneae</taxon>
        <taxon>Solanum</taxon>
    </lineage>
</organism>
<evidence type="ECO:0000256" key="4">
    <source>
        <dbReference type="ARBA" id="ARBA00023155"/>
    </source>
</evidence>
<evidence type="ECO:0000313" key="13">
    <source>
        <dbReference type="EMBL" id="KAG5618222.1"/>
    </source>
</evidence>